<reference evidence="2" key="1">
    <citation type="submission" date="2013-12" db="EMBL/GenBank/DDBJ databases">
        <authorList>
            <person name="Omoto C.K."/>
            <person name="Sibley D."/>
            <person name="Venepally P."/>
            <person name="Hadjithomas M."/>
            <person name="Karamycheva S."/>
            <person name="Brunk B."/>
            <person name="Roos D."/>
            <person name="Caler E."/>
            <person name="Lorenzi H."/>
        </authorList>
    </citation>
    <scope>NUCLEOTIDE SEQUENCE</scope>
</reference>
<accession>A0A023B9J3</accession>
<dbReference type="EMBL" id="AFNH02000384">
    <property type="protein sequence ID" value="EZG72978.1"/>
    <property type="molecule type" value="Genomic_DNA"/>
</dbReference>
<dbReference type="RefSeq" id="XP_011129673.1">
    <property type="nucleotide sequence ID" value="XM_011131371.1"/>
</dbReference>
<feature type="compositionally biased region" description="Low complexity" evidence="1">
    <location>
        <begin position="356"/>
        <end position="371"/>
    </location>
</feature>
<name>A0A023B9J3_GRENI</name>
<organism evidence="2 3">
    <name type="scientific">Gregarina niphandrodes</name>
    <name type="common">Septate eugregarine</name>
    <dbReference type="NCBI Taxonomy" id="110365"/>
    <lineage>
        <taxon>Eukaryota</taxon>
        <taxon>Sar</taxon>
        <taxon>Alveolata</taxon>
        <taxon>Apicomplexa</taxon>
        <taxon>Conoidasida</taxon>
        <taxon>Gregarinasina</taxon>
        <taxon>Eugregarinorida</taxon>
        <taxon>Gregarinidae</taxon>
        <taxon>Gregarina</taxon>
    </lineage>
</organism>
<dbReference type="AlphaFoldDB" id="A0A023B9J3"/>
<dbReference type="GeneID" id="22911795"/>
<evidence type="ECO:0000313" key="3">
    <source>
        <dbReference type="Proteomes" id="UP000019763"/>
    </source>
</evidence>
<comment type="caution">
    <text evidence="2">The sequence shown here is derived from an EMBL/GenBank/DDBJ whole genome shotgun (WGS) entry which is preliminary data.</text>
</comment>
<feature type="compositionally biased region" description="Polar residues" evidence="1">
    <location>
        <begin position="548"/>
        <end position="560"/>
    </location>
</feature>
<protein>
    <submittedName>
        <fullName evidence="2">Uncharacterized protein</fullName>
    </submittedName>
</protein>
<evidence type="ECO:0000313" key="2">
    <source>
        <dbReference type="EMBL" id="EZG72978.1"/>
    </source>
</evidence>
<keyword evidence="3" id="KW-1185">Reference proteome</keyword>
<feature type="region of interest" description="Disordered" evidence="1">
    <location>
        <begin position="529"/>
        <end position="560"/>
    </location>
</feature>
<sequence length="560" mass="60012">MKLGACQSRRCSSRNPFVLAVYGAVGSGKDHLVWGTDASADNVPVPASHELLAQNTAAWSEPVSGVTTGGIMTGVAAVVLNDANVCDHVLDMESDFDMEAPLGDGCPSVGSSTVIHGWWEDRLSQQELAVREIVRWLRGACYRYEECQEIPWRLREVPAGGTRNLESVNDMPLRTLMEGMLPPALWEGLKCFPSASLQTCNGEYLSRAFTLASYVSCPAGDIVPNTKTELITKFRAELDRDAFDVPQALEREFMEAWITGCLLQWTGVYTEALDHFCETLRHHYPQLKGLKWDFKTQLQFADRLDSSVNRTVAPRPSAEIDLPRFARLFKWRELLEVNPKSLDESSGSLAGTFGNASESSSASTATSTAETYGAPTARGTPTAHGAPSARGAPTTYRAPTTHRAPTIYRAPTAVYDIPPSSLVPGAFAVTGSYGPGGVPATFGNVSEASGASMATGTAETYEPIYETVGSAGRSAVYEIDAFGSADLYGAPVTFGAPTAAIVSDDKKTTRLARKASTVTAARAKQQSTLEFVDAGKAHKRRLAGVPPQTETGQSSPSAHL</sequence>
<evidence type="ECO:0000256" key="1">
    <source>
        <dbReference type="SAM" id="MobiDB-lite"/>
    </source>
</evidence>
<dbReference type="VEuPathDB" id="CryptoDB:GNI_049550"/>
<feature type="region of interest" description="Disordered" evidence="1">
    <location>
        <begin position="342"/>
        <end position="399"/>
    </location>
</feature>
<dbReference type="Proteomes" id="UP000019763">
    <property type="component" value="Unassembled WGS sequence"/>
</dbReference>
<gene>
    <name evidence="2" type="ORF">GNI_049550</name>
</gene>
<proteinExistence type="predicted"/>